<dbReference type="EMBL" id="JABAHZ010000002">
    <property type="protein sequence ID" value="NLR78614.1"/>
    <property type="molecule type" value="Genomic_DNA"/>
</dbReference>
<dbReference type="Proteomes" id="UP000552864">
    <property type="component" value="Unassembled WGS sequence"/>
</dbReference>
<feature type="domain" description="Polysaccharide chain length determinant N-terminal" evidence="7">
    <location>
        <begin position="29"/>
        <end position="116"/>
    </location>
</feature>
<dbReference type="GO" id="GO:0005886">
    <property type="term" value="C:plasma membrane"/>
    <property type="evidence" value="ECO:0007669"/>
    <property type="project" value="UniProtKB-SubCell"/>
</dbReference>
<dbReference type="PANTHER" id="PTHR32309">
    <property type="entry name" value="TYROSINE-PROTEIN KINASE"/>
    <property type="match status" value="1"/>
</dbReference>
<keyword evidence="2" id="KW-1003">Cell membrane</keyword>
<gene>
    <name evidence="8" type="ORF">HGH91_08265</name>
</gene>
<dbReference type="PANTHER" id="PTHR32309:SF13">
    <property type="entry name" value="FERRIC ENTEROBACTIN TRANSPORT PROTEIN FEPE"/>
    <property type="match status" value="1"/>
</dbReference>
<keyword evidence="5 6" id="KW-0472">Membrane</keyword>
<evidence type="ECO:0000256" key="1">
    <source>
        <dbReference type="ARBA" id="ARBA00004651"/>
    </source>
</evidence>
<keyword evidence="9" id="KW-1185">Reference proteome</keyword>
<evidence type="ECO:0000256" key="6">
    <source>
        <dbReference type="SAM" id="Phobius"/>
    </source>
</evidence>
<comment type="caution">
    <text evidence="8">The sequence shown here is derived from an EMBL/GenBank/DDBJ whole genome shotgun (WGS) entry which is preliminary data.</text>
</comment>
<comment type="subcellular location">
    <subcellularLocation>
        <location evidence="1">Cell membrane</location>
        <topology evidence="1">Multi-pass membrane protein</topology>
    </subcellularLocation>
</comment>
<evidence type="ECO:0000259" key="7">
    <source>
        <dbReference type="Pfam" id="PF02706"/>
    </source>
</evidence>
<feature type="transmembrane region" description="Helical" evidence="6">
    <location>
        <begin position="330"/>
        <end position="348"/>
    </location>
</feature>
<dbReference type="AlphaFoldDB" id="A0A847SEK6"/>
<dbReference type="InterPro" id="IPR050445">
    <property type="entry name" value="Bact_polysacc_biosynth/exp"/>
</dbReference>
<reference evidence="8 9" key="1">
    <citation type="submission" date="2020-04" db="EMBL/GenBank/DDBJ databases">
        <authorList>
            <person name="Yin C."/>
        </authorList>
    </citation>
    <scope>NUCLEOTIDE SEQUENCE [LARGE SCALE GENOMIC DNA]</scope>
    <source>
        <strain evidence="8 9">Ak56</strain>
    </source>
</reference>
<dbReference type="GO" id="GO:0004713">
    <property type="term" value="F:protein tyrosine kinase activity"/>
    <property type="evidence" value="ECO:0007669"/>
    <property type="project" value="TreeGrafter"/>
</dbReference>
<evidence type="ECO:0000256" key="3">
    <source>
        <dbReference type="ARBA" id="ARBA00022692"/>
    </source>
</evidence>
<protein>
    <submittedName>
        <fullName evidence="8">Lipopolysaccharide biosynthesis protein</fullName>
    </submittedName>
</protein>
<evidence type="ECO:0000313" key="9">
    <source>
        <dbReference type="Proteomes" id="UP000552864"/>
    </source>
</evidence>
<organism evidence="8 9">
    <name type="scientific">Chitinophaga eiseniae</name>
    <dbReference type="NCBI Taxonomy" id="634771"/>
    <lineage>
        <taxon>Bacteria</taxon>
        <taxon>Pseudomonadati</taxon>
        <taxon>Bacteroidota</taxon>
        <taxon>Chitinophagia</taxon>
        <taxon>Chitinophagales</taxon>
        <taxon>Chitinophagaceae</taxon>
        <taxon>Chitinophaga</taxon>
    </lineage>
</organism>
<dbReference type="RefSeq" id="WP_168738009.1">
    <property type="nucleotide sequence ID" value="NZ_JABAHZ010000002.1"/>
</dbReference>
<feature type="transmembrane region" description="Helical" evidence="6">
    <location>
        <begin position="34"/>
        <end position="54"/>
    </location>
</feature>
<proteinExistence type="predicted"/>
<evidence type="ECO:0000256" key="5">
    <source>
        <dbReference type="ARBA" id="ARBA00023136"/>
    </source>
</evidence>
<accession>A0A847SEK6</accession>
<keyword evidence="4 6" id="KW-1133">Transmembrane helix</keyword>
<dbReference type="Pfam" id="PF02706">
    <property type="entry name" value="Wzz"/>
    <property type="match status" value="1"/>
</dbReference>
<name>A0A847SEK6_9BACT</name>
<dbReference type="InterPro" id="IPR003856">
    <property type="entry name" value="LPS_length_determ_N"/>
</dbReference>
<keyword evidence="3 6" id="KW-0812">Transmembrane</keyword>
<evidence type="ECO:0000256" key="2">
    <source>
        <dbReference type="ARBA" id="ARBA00022475"/>
    </source>
</evidence>
<evidence type="ECO:0000256" key="4">
    <source>
        <dbReference type="ARBA" id="ARBA00022989"/>
    </source>
</evidence>
<sequence length="357" mass="40048">MDQYGQNIAGDTEMSIKELILKARKWINFLLTKWLIIAIVGILGIGLGIFYSVIKRPTYKAELTFIVEDNKSNPLSAYAGIASQFGIDLSGTSTSGVFAGDNIIGFLKSRLMIEKALLTEAVNVNKKMTLADLYISINEKHKQWKKKIELANISFPVDVDRKKFSLVQDSVLGELCKEILEKNLIVEKVDKKLSFIAVSCDSKSEFFSQQFTENLVKDAIDFYVDTKTLRSKSNVDKLQQKADSMEQLLNRKTYAAATIQDINQNPAKRIATVGLELDSRDKMILQTIYGEVLKNLEVSKMSMLQDIPLIQVIDKPILPLKQEKLGKLKGAIFGGFVAVFFACVILILRKLYAEVMA</sequence>
<evidence type="ECO:0000313" key="8">
    <source>
        <dbReference type="EMBL" id="NLR78614.1"/>
    </source>
</evidence>